<evidence type="ECO:0000313" key="2">
    <source>
        <dbReference type="Proteomes" id="UP001214250"/>
    </source>
</evidence>
<dbReference type="RefSeq" id="WP_274151385.1">
    <property type="nucleotide sequence ID" value="NZ_CP117811.1"/>
</dbReference>
<dbReference type="Proteomes" id="UP001214250">
    <property type="component" value="Chromosome 1"/>
</dbReference>
<organism evidence="1 2">
    <name type="scientific">Lentisphaera profundi</name>
    <dbReference type="NCBI Taxonomy" id="1658616"/>
    <lineage>
        <taxon>Bacteria</taxon>
        <taxon>Pseudomonadati</taxon>
        <taxon>Lentisphaerota</taxon>
        <taxon>Lentisphaeria</taxon>
        <taxon>Lentisphaerales</taxon>
        <taxon>Lentisphaeraceae</taxon>
        <taxon>Lentisphaera</taxon>
    </lineage>
</organism>
<reference evidence="1 2" key="1">
    <citation type="submission" date="2023-02" db="EMBL/GenBank/DDBJ databases">
        <title>Genome sequence of Lentisphaera profundi SAORIC-696.</title>
        <authorList>
            <person name="Kim e."/>
            <person name="Cho J.-C."/>
            <person name="Choi A."/>
            <person name="Kang I."/>
        </authorList>
    </citation>
    <scope>NUCLEOTIDE SEQUENCE [LARGE SCALE GENOMIC DNA]</scope>
    <source>
        <strain evidence="1 2">SAORIC-696</strain>
    </source>
</reference>
<dbReference type="EMBL" id="CP117811">
    <property type="protein sequence ID" value="WDE97162.1"/>
    <property type="molecule type" value="Genomic_DNA"/>
</dbReference>
<dbReference type="Gene3D" id="2.60.120.200">
    <property type="match status" value="1"/>
</dbReference>
<gene>
    <name evidence="1" type="ORF">PQO03_04235</name>
</gene>
<dbReference type="InterPro" id="IPR013320">
    <property type="entry name" value="ConA-like_dom_sf"/>
</dbReference>
<proteinExistence type="predicted"/>
<dbReference type="SUPFAM" id="SSF49899">
    <property type="entry name" value="Concanavalin A-like lectins/glucanases"/>
    <property type="match status" value="1"/>
</dbReference>
<evidence type="ECO:0000313" key="1">
    <source>
        <dbReference type="EMBL" id="WDE97162.1"/>
    </source>
</evidence>
<keyword evidence="2" id="KW-1185">Reference proteome</keyword>
<accession>A0ABY7VTV6</accession>
<sequence>MNVASKIISTLIVSQVSILAGQVAEWTFDKRKNTLADTSISQKHQAKMLGKAARFGFRGYDKSTKYAAKFEGREDSMILVDPHQDLQSKSFSCLVHTKTAVKRDGKYRAVIYSRRQAGFCLYQGPRGNWQIWIKGDNATWNKHIIAAVNEDQWMQFLISYNAKDINPENENQGRLLVWQNGELKVDTYSEYLPSMTKLSIGANSVGTANYKGLIDNIEIWNEAILTLKEQPKQLSPQITEKEIKLAKIRLAELNFDSDANITLSGDDAASCFIRDHSVFLHKGVDLEAKKQLSVSVSVNAGLIAKSSSIELLIPISSHMITRTK</sequence>
<protein>
    <recommendedName>
        <fullName evidence="3">LamG-like jellyroll fold domain-containing protein</fullName>
    </recommendedName>
</protein>
<name>A0ABY7VTV6_9BACT</name>
<evidence type="ECO:0008006" key="3">
    <source>
        <dbReference type="Google" id="ProtNLM"/>
    </source>
</evidence>
<dbReference type="Pfam" id="PF13385">
    <property type="entry name" value="Laminin_G_3"/>
    <property type="match status" value="1"/>
</dbReference>